<dbReference type="PANTHER" id="PTHR43619">
    <property type="entry name" value="S-ADENOSYL-L-METHIONINE-DEPENDENT METHYLTRANSFERASE YKTD-RELATED"/>
    <property type="match status" value="1"/>
</dbReference>
<keyword evidence="3 5" id="KW-0808">Transferase</keyword>
<protein>
    <recommendedName>
        <fullName evidence="4">S-adenosyl-L-methionine-dependent methyltransferase</fullName>
        <ecNumber evidence="4">2.1.1.-</ecNumber>
    </recommendedName>
</protein>
<sequence length="290" mass="33373">MKTDTASRTAQYMALFRALETNRPSGKRLFTDPYAFSFLTARFKFITQLSVVPFIRNLIYRIIRKRIPGALSSGVARTRYIDELLQQAVRGGAKQVVILGAGYDTRALRLGFLRALPVIEIDHPATAKAKRERITSSLGHLPEHVRYLEIDFNEQRLEQLAATHHIDLSLPTVFIWEGVSNYLSHEAVASTFAFMGTFAVGSYVIFTYVDEKVLRYPAAFFGGEKLLQDLRQIEENWTFGLEPFLVRRYLDGFGMELLEDYSAVEYRNHYLPDRTEKGYEFYRVAFAVKR</sequence>
<dbReference type="GO" id="GO:0008168">
    <property type="term" value="F:methyltransferase activity"/>
    <property type="evidence" value="ECO:0007669"/>
    <property type="project" value="UniProtKB-UniRule"/>
</dbReference>
<organism evidence="5 6">
    <name type="scientific">Chitinophaga pinensis</name>
    <dbReference type="NCBI Taxonomy" id="79329"/>
    <lineage>
        <taxon>Bacteria</taxon>
        <taxon>Pseudomonadati</taxon>
        <taxon>Bacteroidota</taxon>
        <taxon>Chitinophagia</taxon>
        <taxon>Chitinophagales</taxon>
        <taxon>Chitinophagaceae</taxon>
        <taxon>Chitinophaga</taxon>
    </lineage>
</organism>
<evidence type="ECO:0000313" key="6">
    <source>
        <dbReference type="Proteomes" id="UP000318815"/>
    </source>
</evidence>
<dbReference type="InterPro" id="IPR007213">
    <property type="entry name" value="Ppm1/Ppm2/Tcmp"/>
</dbReference>
<dbReference type="EC" id="2.1.1.-" evidence="4"/>
<evidence type="ECO:0000256" key="4">
    <source>
        <dbReference type="RuleBase" id="RU362030"/>
    </source>
</evidence>
<evidence type="ECO:0000256" key="2">
    <source>
        <dbReference type="ARBA" id="ARBA00022603"/>
    </source>
</evidence>
<evidence type="ECO:0000256" key="3">
    <source>
        <dbReference type="ARBA" id="ARBA00022679"/>
    </source>
</evidence>
<dbReference type="InterPro" id="IPR011610">
    <property type="entry name" value="SAM_mthyl_Trfase_ML2640-like"/>
</dbReference>
<dbReference type="RefSeq" id="WP_146305935.1">
    <property type="nucleotide sequence ID" value="NZ_VOHS01000014.1"/>
</dbReference>
<name>A0A5C6LRS1_9BACT</name>
<dbReference type="SUPFAM" id="SSF53335">
    <property type="entry name" value="S-adenosyl-L-methionine-dependent methyltransferases"/>
    <property type="match status" value="1"/>
</dbReference>
<evidence type="ECO:0000256" key="1">
    <source>
        <dbReference type="ARBA" id="ARBA00008138"/>
    </source>
</evidence>
<dbReference type="GO" id="GO:0032259">
    <property type="term" value="P:methylation"/>
    <property type="evidence" value="ECO:0007669"/>
    <property type="project" value="UniProtKB-KW"/>
</dbReference>
<dbReference type="AlphaFoldDB" id="A0A5C6LRS1"/>
<comment type="function">
    <text evidence="4">Exhibits S-adenosyl-L-methionine-dependent methyltransferase activity.</text>
</comment>
<accession>A0A5C6LRS1</accession>
<comment type="similarity">
    <text evidence="1 4">Belongs to the UPF0677 family.</text>
</comment>
<keyword evidence="2 4" id="KW-0489">Methyltransferase</keyword>
<dbReference type="NCBIfam" id="TIGR00027">
    <property type="entry name" value="mthyl_TIGR00027"/>
    <property type="match status" value="1"/>
</dbReference>
<reference evidence="5 6" key="1">
    <citation type="submission" date="2019-08" db="EMBL/GenBank/DDBJ databases">
        <title>Whole genome sequencing of chitin degrading bacteria Chitinophaga pinensis YS16.</title>
        <authorList>
            <person name="Singh R.P."/>
            <person name="Manchanda G."/>
            <person name="Maurya I.K."/>
            <person name="Joshi N.K."/>
            <person name="Srivastava A.K."/>
        </authorList>
    </citation>
    <scope>NUCLEOTIDE SEQUENCE [LARGE SCALE GENOMIC DNA]</scope>
    <source>
        <strain evidence="5 6">YS-16</strain>
    </source>
</reference>
<proteinExistence type="inferred from homology"/>
<dbReference type="Proteomes" id="UP000318815">
    <property type="component" value="Unassembled WGS sequence"/>
</dbReference>
<dbReference type="EMBL" id="VOHS01000014">
    <property type="protein sequence ID" value="TWV99591.1"/>
    <property type="molecule type" value="Genomic_DNA"/>
</dbReference>
<dbReference type="OrthoDB" id="9806164at2"/>
<dbReference type="Pfam" id="PF04072">
    <property type="entry name" value="LCM"/>
    <property type="match status" value="1"/>
</dbReference>
<dbReference type="Gene3D" id="3.40.50.150">
    <property type="entry name" value="Vaccinia Virus protein VP39"/>
    <property type="match status" value="1"/>
</dbReference>
<keyword evidence="6" id="KW-1185">Reference proteome</keyword>
<dbReference type="InterPro" id="IPR029063">
    <property type="entry name" value="SAM-dependent_MTases_sf"/>
</dbReference>
<keyword evidence="4" id="KW-0949">S-adenosyl-L-methionine</keyword>
<gene>
    <name evidence="5" type="ORF">FEF09_15355</name>
</gene>
<evidence type="ECO:0000313" key="5">
    <source>
        <dbReference type="EMBL" id="TWV99591.1"/>
    </source>
</evidence>
<comment type="caution">
    <text evidence="5">The sequence shown here is derived from an EMBL/GenBank/DDBJ whole genome shotgun (WGS) entry which is preliminary data.</text>
</comment>
<dbReference type="PANTHER" id="PTHR43619:SF2">
    <property type="entry name" value="S-ADENOSYL-L-METHIONINE-DEPENDENT METHYLTRANSFERASES SUPERFAMILY PROTEIN"/>
    <property type="match status" value="1"/>
</dbReference>